<dbReference type="KEGG" id="kne:92183851"/>
<protein>
    <recommendedName>
        <fullName evidence="2">RRM domain-containing protein</fullName>
    </recommendedName>
</protein>
<dbReference type="InterPro" id="IPR012677">
    <property type="entry name" value="Nucleotide-bd_a/b_plait_sf"/>
</dbReference>
<name>A0AAW0YUG6_9TREE</name>
<dbReference type="GO" id="GO:0003723">
    <property type="term" value="F:RNA binding"/>
    <property type="evidence" value="ECO:0007669"/>
    <property type="project" value="UniProtKB-UniRule"/>
</dbReference>
<gene>
    <name evidence="3" type="ORF">IAR55_006593</name>
</gene>
<dbReference type="SMART" id="SM00360">
    <property type="entry name" value="RRM"/>
    <property type="match status" value="1"/>
</dbReference>
<dbReference type="InterPro" id="IPR035979">
    <property type="entry name" value="RBD_domain_sf"/>
</dbReference>
<evidence type="ECO:0000313" key="4">
    <source>
        <dbReference type="Proteomes" id="UP001388673"/>
    </source>
</evidence>
<comment type="caution">
    <text evidence="3">The sequence shown here is derived from an EMBL/GenBank/DDBJ whole genome shotgun (WGS) entry which is preliminary data.</text>
</comment>
<dbReference type="PROSITE" id="PS50102">
    <property type="entry name" value="RRM"/>
    <property type="match status" value="1"/>
</dbReference>
<sequence>MSMPFSALLIDPTSFPHALARAIRIRKGLEQPPVEGGFYPRPIPCTTHFFNTTIFVGGMKPDVRVEEVRELALVFGDIAGINFLEKGRGSIAFITFKTKVEAESAMIGLQALRLRGSTLRLNWSRDDANPVITLHDVLRWYRGQELLARTCPPSPPVHSATVPRDKAYYKLV</sequence>
<dbReference type="GeneID" id="92183851"/>
<feature type="domain" description="RRM" evidence="2">
    <location>
        <begin position="52"/>
        <end position="126"/>
    </location>
</feature>
<dbReference type="EMBL" id="JBCAWK010000013">
    <property type="protein sequence ID" value="KAK8844743.1"/>
    <property type="molecule type" value="Genomic_DNA"/>
</dbReference>
<dbReference type="Pfam" id="PF00076">
    <property type="entry name" value="RRM_1"/>
    <property type="match status" value="1"/>
</dbReference>
<dbReference type="AlphaFoldDB" id="A0AAW0YUG6"/>
<dbReference type="InterPro" id="IPR000504">
    <property type="entry name" value="RRM_dom"/>
</dbReference>
<evidence type="ECO:0000256" key="1">
    <source>
        <dbReference type="PROSITE-ProRule" id="PRU00176"/>
    </source>
</evidence>
<evidence type="ECO:0000313" key="3">
    <source>
        <dbReference type="EMBL" id="KAK8844743.1"/>
    </source>
</evidence>
<organism evidence="3 4">
    <name type="scientific">Kwoniella newhampshirensis</name>
    <dbReference type="NCBI Taxonomy" id="1651941"/>
    <lineage>
        <taxon>Eukaryota</taxon>
        <taxon>Fungi</taxon>
        <taxon>Dikarya</taxon>
        <taxon>Basidiomycota</taxon>
        <taxon>Agaricomycotina</taxon>
        <taxon>Tremellomycetes</taxon>
        <taxon>Tremellales</taxon>
        <taxon>Cryptococcaceae</taxon>
        <taxon>Kwoniella</taxon>
    </lineage>
</organism>
<dbReference type="SUPFAM" id="SSF54928">
    <property type="entry name" value="RNA-binding domain, RBD"/>
    <property type="match status" value="1"/>
</dbReference>
<dbReference type="RefSeq" id="XP_066799967.1">
    <property type="nucleotide sequence ID" value="XM_066949673.1"/>
</dbReference>
<dbReference type="Gene3D" id="3.30.70.330">
    <property type="match status" value="1"/>
</dbReference>
<proteinExistence type="predicted"/>
<dbReference type="Proteomes" id="UP001388673">
    <property type="component" value="Unassembled WGS sequence"/>
</dbReference>
<keyword evidence="4" id="KW-1185">Reference proteome</keyword>
<evidence type="ECO:0000259" key="2">
    <source>
        <dbReference type="PROSITE" id="PS50102"/>
    </source>
</evidence>
<reference evidence="3 4" key="1">
    <citation type="journal article" date="2024" name="bioRxiv">
        <title>Comparative genomics of Cryptococcus and Kwoniella reveals pathogenesis evolution and contrasting karyotype dynamics via intercentromeric recombination or chromosome fusion.</title>
        <authorList>
            <person name="Coelho M.A."/>
            <person name="David-Palma M."/>
            <person name="Shea T."/>
            <person name="Bowers K."/>
            <person name="McGinley-Smith S."/>
            <person name="Mohammad A.W."/>
            <person name="Gnirke A."/>
            <person name="Yurkov A.M."/>
            <person name="Nowrousian M."/>
            <person name="Sun S."/>
            <person name="Cuomo C.A."/>
            <person name="Heitman J."/>
        </authorList>
    </citation>
    <scope>NUCLEOTIDE SEQUENCE [LARGE SCALE GENOMIC DNA]</scope>
    <source>
        <strain evidence="3 4">CBS 13917</strain>
    </source>
</reference>
<keyword evidence="1" id="KW-0694">RNA-binding</keyword>
<accession>A0AAW0YUG6</accession>